<dbReference type="PROSITE" id="PS50222">
    <property type="entry name" value="EF_HAND_2"/>
    <property type="match status" value="1"/>
</dbReference>
<dbReference type="InterPro" id="IPR011992">
    <property type="entry name" value="EF-hand-dom_pair"/>
</dbReference>
<proteinExistence type="predicted"/>
<reference evidence="3 4" key="1">
    <citation type="submission" date="2016-10" db="EMBL/GenBank/DDBJ databases">
        <authorList>
            <person name="de Groot N.N."/>
        </authorList>
    </citation>
    <scope>NUCLEOTIDE SEQUENCE [LARGE SCALE GENOMIC DNA]</scope>
    <source>
        <strain evidence="3 4">DSM 14858</strain>
    </source>
</reference>
<accession>A0A1H7MDU2</accession>
<dbReference type="InterPro" id="IPR018247">
    <property type="entry name" value="EF_Hand_1_Ca_BS"/>
</dbReference>
<dbReference type="InterPro" id="IPR002048">
    <property type="entry name" value="EF_hand_dom"/>
</dbReference>
<evidence type="ECO:0000313" key="3">
    <source>
        <dbReference type="EMBL" id="SEL09342.1"/>
    </source>
</evidence>
<evidence type="ECO:0000259" key="2">
    <source>
        <dbReference type="PROSITE" id="PS50222"/>
    </source>
</evidence>
<keyword evidence="4" id="KW-1185">Reference proteome</keyword>
<evidence type="ECO:0000256" key="1">
    <source>
        <dbReference type="SAM" id="SignalP"/>
    </source>
</evidence>
<dbReference type="PROSITE" id="PS00018">
    <property type="entry name" value="EF_HAND_1"/>
    <property type="match status" value="2"/>
</dbReference>
<sequence length="170" mass="18373">MSYNITMRGVVAASAVITALIAGTAALADPDDDSRDDDRVQIMPLGIGTYGGMNMMARPIDSNSDGIVSAAEASQHASIGFALFDRDDDGQISEDEYLDGASSAMPMGRRNVERRFVNRIARFKSMDTDTDTNVTLSEFMANVQANYEAADANGDGNVTVWEFRAQQNPF</sequence>
<name>A0A1H7MDU2_9RHOB</name>
<gene>
    <name evidence="3" type="ORF">SAMN04488526_1895</name>
</gene>
<dbReference type="Gene3D" id="1.10.238.10">
    <property type="entry name" value="EF-hand"/>
    <property type="match status" value="2"/>
</dbReference>
<dbReference type="Proteomes" id="UP000199283">
    <property type="component" value="Unassembled WGS sequence"/>
</dbReference>
<feature type="chain" id="PRO_5011553782" evidence="1">
    <location>
        <begin position="29"/>
        <end position="170"/>
    </location>
</feature>
<dbReference type="Pfam" id="PF13202">
    <property type="entry name" value="EF-hand_5"/>
    <property type="match status" value="2"/>
</dbReference>
<feature type="signal peptide" evidence="1">
    <location>
        <begin position="1"/>
        <end position="28"/>
    </location>
</feature>
<feature type="domain" description="EF-hand" evidence="2">
    <location>
        <begin position="72"/>
        <end position="107"/>
    </location>
</feature>
<organism evidence="3 4">
    <name type="scientific">Jannaschia helgolandensis</name>
    <dbReference type="NCBI Taxonomy" id="188906"/>
    <lineage>
        <taxon>Bacteria</taxon>
        <taxon>Pseudomonadati</taxon>
        <taxon>Pseudomonadota</taxon>
        <taxon>Alphaproteobacteria</taxon>
        <taxon>Rhodobacterales</taxon>
        <taxon>Roseobacteraceae</taxon>
        <taxon>Jannaschia</taxon>
    </lineage>
</organism>
<dbReference type="SUPFAM" id="SSF47473">
    <property type="entry name" value="EF-hand"/>
    <property type="match status" value="1"/>
</dbReference>
<protein>
    <submittedName>
        <fullName evidence="3">EF hand</fullName>
    </submittedName>
</protein>
<evidence type="ECO:0000313" key="4">
    <source>
        <dbReference type="Proteomes" id="UP000199283"/>
    </source>
</evidence>
<dbReference type="AlphaFoldDB" id="A0A1H7MDU2"/>
<keyword evidence="1" id="KW-0732">Signal</keyword>
<dbReference type="GO" id="GO:0005509">
    <property type="term" value="F:calcium ion binding"/>
    <property type="evidence" value="ECO:0007669"/>
    <property type="project" value="InterPro"/>
</dbReference>
<dbReference type="EMBL" id="FNZQ01000003">
    <property type="protein sequence ID" value="SEL09342.1"/>
    <property type="molecule type" value="Genomic_DNA"/>
</dbReference>